<dbReference type="OrthoDB" id="5229017at2759"/>
<evidence type="ECO:0000313" key="2">
    <source>
        <dbReference type="EMBL" id="KIW33457.1"/>
    </source>
</evidence>
<dbReference type="Proteomes" id="UP000054466">
    <property type="component" value="Unassembled WGS sequence"/>
</dbReference>
<dbReference type="HOGENOM" id="CLU_302267_0_0_1"/>
<organism evidence="2 3">
    <name type="scientific">Cladophialophora immunda</name>
    <dbReference type="NCBI Taxonomy" id="569365"/>
    <lineage>
        <taxon>Eukaryota</taxon>
        <taxon>Fungi</taxon>
        <taxon>Dikarya</taxon>
        <taxon>Ascomycota</taxon>
        <taxon>Pezizomycotina</taxon>
        <taxon>Eurotiomycetes</taxon>
        <taxon>Chaetothyriomycetidae</taxon>
        <taxon>Chaetothyriales</taxon>
        <taxon>Herpotrichiellaceae</taxon>
        <taxon>Cladophialophora</taxon>
    </lineage>
</organism>
<evidence type="ECO:0000313" key="3">
    <source>
        <dbReference type="Proteomes" id="UP000054466"/>
    </source>
</evidence>
<keyword evidence="3" id="KW-1185">Reference proteome</keyword>
<feature type="compositionally biased region" description="Low complexity" evidence="1">
    <location>
        <begin position="312"/>
        <end position="321"/>
    </location>
</feature>
<feature type="region of interest" description="Disordered" evidence="1">
    <location>
        <begin position="171"/>
        <end position="246"/>
    </location>
</feature>
<dbReference type="STRING" id="569365.A0A0D2B792"/>
<evidence type="ECO:0000256" key="1">
    <source>
        <dbReference type="SAM" id="MobiDB-lite"/>
    </source>
</evidence>
<dbReference type="EMBL" id="KN847040">
    <property type="protein sequence ID" value="KIW33457.1"/>
    <property type="molecule type" value="Genomic_DNA"/>
</dbReference>
<feature type="compositionally biased region" description="Polar residues" evidence="1">
    <location>
        <begin position="231"/>
        <end position="244"/>
    </location>
</feature>
<proteinExistence type="predicted"/>
<reference evidence="2 3" key="1">
    <citation type="submission" date="2015-01" db="EMBL/GenBank/DDBJ databases">
        <title>The Genome Sequence of Cladophialophora immunda CBS83496.</title>
        <authorList>
            <consortium name="The Broad Institute Genomics Platform"/>
            <person name="Cuomo C."/>
            <person name="de Hoog S."/>
            <person name="Gorbushina A."/>
            <person name="Stielow B."/>
            <person name="Teixiera M."/>
            <person name="Abouelleil A."/>
            <person name="Chapman S.B."/>
            <person name="Priest M."/>
            <person name="Young S.K."/>
            <person name="Wortman J."/>
            <person name="Nusbaum C."/>
            <person name="Birren B."/>
        </authorList>
    </citation>
    <scope>NUCLEOTIDE SEQUENCE [LARGE SCALE GENOMIC DNA]</scope>
    <source>
        <strain evidence="2 3">CBS 83496</strain>
    </source>
</reference>
<sequence>MDITRRRILTATIPSPLLNNANRIEDLGCFDEEECRFFLREVGERVVPVYPFSFGMEEVYSLILERYGYAGLPDVTSVLQDLLEDERTAAGLGDDGDVWRSWRHSWRHRNDDALNPFIPKVGSFVLQQPTQPHIRKLKARNFILEAEKAQKLERARQAEEAGKRNALVDICPNQNRITKPTPGDDLAKPGDSDEENSYRLPSTTYSHQRTRTLLASEQLTSEQPHTVRGSHVTQQSASGSSQQDFVEVDPSLADAGIDPALLVSFEMLSSRQSSSEQQPTLRDGHGEILTLRQISSSHDTSPSKDCGAEADSSPSSHVLSSPTYVGSCETPGSQRMSATSSPVTAGNIEPRKDSTKADKEEPAEHHKSAEKQRKLSDSLKQFARRPLGDGSEPMKRARAVNRQARVFDGTIWLPKVRKRHSSQINLPCDEEAVVEERKRSIVRRSLTPVWQKRDSSRNSWMEIMRNFFRTESSSSQAKQSRVESSSHQIQSTVPASVTSPTEQTIVSTQSPIEQERKPYHFGLDGTIDQRSLASRYIMDYNKPLPLSPGEIVRSLSAHTALPHLRQPRPATLNNTVASADLKYDSQAPTSHHIKRKEVPVKHQLSPVREAKDPFAAHAAEPQKIEQPPLSAITYSSIANMNPFMDNPTTEIPAVLPAVSAPEPLFAIRGEMPEHLRGLPPAVPEHIVSSIRQQFSNFSLPPPQPAQPDRRQTSKSHIFTPIKNLMNKRSDSEEVKYGTPTNRPTVEKKKRKNSLRKFSDFLKHPFVSQQATEEEKVDRWMEESAAATAPRTLVSLDPATQARILGDIELMLVTATNNFLVHEANAARLNPEIVMRFSNEWKARGLRPVVEFLYDCRTQYNLVLAHIHTVQFSATCEQCFYLRDSGMEAWSGIVEDVGVHAFCLPDDVVVKNLYALPQVLRMLRAPESAVATVRGLQLKTSAKISERKALGRARKEARGPFAVRLPQYGDGLFHRRDISVASDEDVFGGIEAVVANMPVPASLAAVLDGPGPTVRKGDRVGVL</sequence>
<feature type="region of interest" description="Disordered" evidence="1">
    <location>
        <begin position="294"/>
        <end position="377"/>
    </location>
</feature>
<protein>
    <submittedName>
        <fullName evidence="2">Uncharacterized protein</fullName>
    </submittedName>
</protein>
<dbReference type="VEuPathDB" id="FungiDB:PV07_00308"/>
<feature type="compositionally biased region" description="Polar residues" evidence="1">
    <location>
        <begin position="471"/>
        <end position="512"/>
    </location>
</feature>
<name>A0A0D2B792_9EURO</name>
<feature type="region of interest" description="Disordered" evidence="1">
    <location>
        <begin position="728"/>
        <end position="751"/>
    </location>
</feature>
<dbReference type="AlphaFoldDB" id="A0A0D2B792"/>
<feature type="region of interest" description="Disordered" evidence="1">
    <location>
        <begin position="695"/>
        <end position="714"/>
    </location>
</feature>
<feature type="region of interest" description="Disordered" evidence="1">
    <location>
        <begin position="471"/>
        <end position="523"/>
    </location>
</feature>
<feature type="compositionally biased region" description="Polar residues" evidence="1">
    <location>
        <begin position="199"/>
        <end position="224"/>
    </location>
</feature>
<gene>
    <name evidence="2" type="ORF">PV07_00308</name>
</gene>
<accession>A0A0D2B792</accession>
<feature type="compositionally biased region" description="Basic and acidic residues" evidence="1">
    <location>
        <begin position="349"/>
        <end position="377"/>
    </location>
</feature>
<feature type="compositionally biased region" description="Polar residues" evidence="1">
    <location>
        <begin position="330"/>
        <end position="344"/>
    </location>
</feature>
<dbReference type="RefSeq" id="XP_016253673.1">
    <property type="nucleotide sequence ID" value="XM_016386745.1"/>
</dbReference>
<dbReference type="GeneID" id="27339502"/>